<organism evidence="2 3">
    <name type="scientific">Streptomyces dysideae</name>
    <dbReference type="NCBI Taxonomy" id="909626"/>
    <lineage>
        <taxon>Bacteria</taxon>
        <taxon>Bacillati</taxon>
        <taxon>Actinomycetota</taxon>
        <taxon>Actinomycetes</taxon>
        <taxon>Kitasatosporales</taxon>
        <taxon>Streptomycetaceae</taxon>
        <taxon>Streptomyces</taxon>
    </lineage>
</organism>
<evidence type="ECO:0000313" key="2">
    <source>
        <dbReference type="EMBL" id="KUO21817.1"/>
    </source>
</evidence>
<evidence type="ECO:0000313" key="3">
    <source>
        <dbReference type="Proteomes" id="UP000053260"/>
    </source>
</evidence>
<sequence length="106" mass="10996">MVLGFLGAFMSTAQLLDQVAEPVTVEGDAVGDEVASLAQDAQPTAFGGGEADRAVATNQPSPRGGRIQSGSVVMAQPQRLGEARATRSSTSGRPSWPHTGRVCRRC</sequence>
<dbReference type="AlphaFoldDB" id="A0A124IFL4"/>
<comment type="caution">
    <text evidence="2">The sequence shown here is derived from an EMBL/GenBank/DDBJ whole genome shotgun (WGS) entry which is preliminary data.</text>
</comment>
<keyword evidence="3" id="KW-1185">Reference proteome</keyword>
<name>A0A124IFL4_9ACTN</name>
<protein>
    <submittedName>
        <fullName evidence="2">Uncharacterized protein</fullName>
    </submittedName>
</protein>
<feature type="region of interest" description="Disordered" evidence="1">
    <location>
        <begin position="43"/>
        <end position="106"/>
    </location>
</feature>
<dbReference type="EMBL" id="LMXB01000021">
    <property type="protein sequence ID" value="KUO21817.1"/>
    <property type="molecule type" value="Genomic_DNA"/>
</dbReference>
<dbReference type="Proteomes" id="UP000053260">
    <property type="component" value="Unassembled WGS sequence"/>
</dbReference>
<accession>A0A124IFL4</accession>
<proteinExistence type="predicted"/>
<gene>
    <name evidence="2" type="ORF">AQJ91_06670</name>
</gene>
<evidence type="ECO:0000256" key="1">
    <source>
        <dbReference type="SAM" id="MobiDB-lite"/>
    </source>
</evidence>
<reference evidence="2 3" key="1">
    <citation type="submission" date="2015-10" db="EMBL/GenBank/DDBJ databases">
        <title>Draft genome sequence of Streptomyces sp. RV15, isolated from a marine sponge.</title>
        <authorList>
            <person name="Ruckert C."/>
            <person name="Abdelmohsen U.R."/>
            <person name="Winkler A."/>
            <person name="Hentschel U."/>
            <person name="Kalinowski J."/>
            <person name="Kampfer P."/>
            <person name="Glaeser S."/>
        </authorList>
    </citation>
    <scope>NUCLEOTIDE SEQUENCE [LARGE SCALE GENOMIC DNA]</scope>
    <source>
        <strain evidence="2 3">RV15</strain>
    </source>
</reference>